<reference evidence="4 5" key="1">
    <citation type="submission" date="2019-05" db="EMBL/GenBank/DDBJ databases">
        <title>Draft genome sequence of Actinomadura sp. 14C53.</title>
        <authorList>
            <person name="Saricaoglu S."/>
            <person name="Isik K."/>
        </authorList>
    </citation>
    <scope>NUCLEOTIDE SEQUENCE [LARGE SCALE GENOMIC DNA]</scope>
    <source>
        <strain evidence="4 5">14C53</strain>
    </source>
</reference>
<evidence type="ECO:0000313" key="4">
    <source>
        <dbReference type="EMBL" id="TMQ91498.1"/>
    </source>
</evidence>
<organism evidence="4 5">
    <name type="scientific">Actinomadura soli</name>
    <dbReference type="NCBI Taxonomy" id="2508997"/>
    <lineage>
        <taxon>Bacteria</taxon>
        <taxon>Bacillati</taxon>
        <taxon>Actinomycetota</taxon>
        <taxon>Actinomycetes</taxon>
        <taxon>Streptosporangiales</taxon>
        <taxon>Thermomonosporaceae</taxon>
        <taxon>Actinomadura</taxon>
    </lineage>
</organism>
<dbReference type="Proteomes" id="UP000309174">
    <property type="component" value="Unassembled WGS sequence"/>
</dbReference>
<dbReference type="AlphaFoldDB" id="A0A5C4J3Z9"/>
<comment type="caution">
    <text evidence="4">The sequence shown here is derived from an EMBL/GenBank/DDBJ whole genome shotgun (WGS) entry which is preliminary data.</text>
</comment>
<dbReference type="InterPro" id="IPR029016">
    <property type="entry name" value="GAF-like_dom_sf"/>
</dbReference>
<dbReference type="OrthoDB" id="7466251at2"/>
<evidence type="ECO:0000259" key="3">
    <source>
        <dbReference type="SMART" id="SM01012"/>
    </source>
</evidence>
<keyword evidence="1" id="KW-0805">Transcription regulation</keyword>
<dbReference type="InterPro" id="IPR005561">
    <property type="entry name" value="ANTAR"/>
</dbReference>
<protein>
    <submittedName>
        <fullName evidence="4">ANTAR domain-containing protein</fullName>
    </submittedName>
</protein>
<keyword evidence="2" id="KW-0804">Transcription</keyword>
<evidence type="ECO:0000256" key="2">
    <source>
        <dbReference type="ARBA" id="ARBA00023163"/>
    </source>
</evidence>
<dbReference type="GO" id="GO:0003723">
    <property type="term" value="F:RNA binding"/>
    <property type="evidence" value="ECO:0007669"/>
    <property type="project" value="InterPro"/>
</dbReference>
<accession>A0A5C4J3Z9</accession>
<dbReference type="EMBL" id="VCKW01000206">
    <property type="protein sequence ID" value="TMQ91498.1"/>
    <property type="molecule type" value="Genomic_DNA"/>
</dbReference>
<keyword evidence="5" id="KW-1185">Reference proteome</keyword>
<proteinExistence type="predicted"/>
<dbReference type="InterPro" id="IPR003018">
    <property type="entry name" value="GAF"/>
</dbReference>
<dbReference type="SUPFAM" id="SSF55781">
    <property type="entry name" value="GAF domain-like"/>
    <property type="match status" value="1"/>
</dbReference>
<evidence type="ECO:0000256" key="1">
    <source>
        <dbReference type="ARBA" id="ARBA00023015"/>
    </source>
</evidence>
<sequence>MHRSAGRSLVVIDGGEVDVWALIAACARRRAAPIAAQDACTACLQALALSGVGVSLVTDGRLEPVHVAGDLGRGLLEAELTSGDGPCVEAMATGGPVLAADLAAPECGLRWPAFTAVAQAARVRAAFAFPLASGAVRVGVLVLGRDRPGGLEVAECTRALIFADAILALLLNDRAGAGAQALPAGSLALGPQIHQAAGMVSVQMDCGIDEALVRLRAHAFAHDVPLTQVARQVVERHLRFTPDAPTPG</sequence>
<feature type="domain" description="ANTAR" evidence="3">
    <location>
        <begin position="179"/>
        <end position="234"/>
    </location>
</feature>
<dbReference type="SMART" id="SM01012">
    <property type="entry name" value="ANTAR"/>
    <property type="match status" value="1"/>
</dbReference>
<dbReference type="InterPro" id="IPR036388">
    <property type="entry name" value="WH-like_DNA-bd_sf"/>
</dbReference>
<dbReference type="Gene3D" id="1.10.10.10">
    <property type="entry name" value="Winged helix-like DNA-binding domain superfamily/Winged helix DNA-binding domain"/>
    <property type="match status" value="1"/>
</dbReference>
<evidence type="ECO:0000313" key="5">
    <source>
        <dbReference type="Proteomes" id="UP000309174"/>
    </source>
</evidence>
<dbReference type="Gene3D" id="3.30.450.40">
    <property type="match status" value="1"/>
</dbReference>
<dbReference type="Pfam" id="PF13185">
    <property type="entry name" value="GAF_2"/>
    <property type="match status" value="1"/>
</dbReference>
<name>A0A5C4J3Z9_9ACTN</name>
<gene>
    <name evidence="4" type="ORF">ETD83_30560</name>
</gene>